<accession>A0A0B8Q6A8</accession>
<proteinExistence type="predicted"/>
<reference evidence="1 2" key="2">
    <citation type="submission" date="2015-01" db="EMBL/GenBank/DDBJ databases">
        <authorList>
            <consortium name="NBRP consortium"/>
            <person name="Sawabe T."/>
            <person name="Meirelles P."/>
            <person name="Feng G."/>
            <person name="Sayaka M."/>
            <person name="Hattori M."/>
            <person name="Ohkuma M."/>
        </authorList>
    </citation>
    <scope>NUCLEOTIDE SEQUENCE [LARGE SCALE GENOMIC DNA]</scope>
    <source>
        <strain evidence="2">JCM 19241</strain>
    </source>
</reference>
<dbReference type="EMBL" id="BBSC01000002">
    <property type="protein sequence ID" value="GAM74106.1"/>
    <property type="molecule type" value="Genomic_DNA"/>
</dbReference>
<dbReference type="AlphaFoldDB" id="A0A0B8Q6A8"/>
<dbReference type="STRING" id="1481914.JCM19241_5302"/>
<dbReference type="PROSITE" id="PS51257">
    <property type="entry name" value="PROKAR_LIPOPROTEIN"/>
    <property type="match status" value="1"/>
</dbReference>
<evidence type="ECO:0008006" key="3">
    <source>
        <dbReference type="Google" id="ProtNLM"/>
    </source>
</evidence>
<gene>
    <name evidence="1" type="ORF">JCM19241_5302</name>
</gene>
<evidence type="ECO:0000313" key="2">
    <source>
        <dbReference type="Proteomes" id="UP000031666"/>
    </source>
</evidence>
<sequence length="151" mass="17105">MKYLLPLFATFALVGCDETIDSHTPNTPPSIENPIEVVPDIPVEGEEEGVVYYFESDDGAKEFIKNGIAFASRNANDELLDITGRRIGSAKVWNNDSNFQPTGLILTFDERFYFDGIVFEPSYEDSPDYMSYHFDRDVWDGSLSFAPMQHD</sequence>
<comment type="caution">
    <text evidence="1">The sequence shown here is derived from an EMBL/GenBank/DDBJ whole genome shotgun (WGS) entry which is preliminary data.</text>
</comment>
<organism evidence="1 2">
    <name type="scientific">Vibrio ishigakensis</name>
    <dbReference type="NCBI Taxonomy" id="1481914"/>
    <lineage>
        <taxon>Bacteria</taxon>
        <taxon>Pseudomonadati</taxon>
        <taxon>Pseudomonadota</taxon>
        <taxon>Gammaproteobacteria</taxon>
        <taxon>Vibrionales</taxon>
        <taxon>Vibrionaceae</taxon>
        <taxon>Vibrio</taxon>
    </lineage>
</organism>
<reference evidence="1 2" key="1">
    <citation type="submission" date="2015-01" db="EMBL/GenBank/DDBJ databases">
        <title>Vibrio sp. C94 JCM 19241 whole genome shotgun sequence.</title>
        <authorList>
            <person name="Sawabe T."/>
            <person name="Meirelles P."/>
            <person name="Feng G."/>
            <person name="Sayaka M."/>
            <person name="Hattori M."/>
            <person name="Ohkuma M."/>
        </authorList>
    </citation>
    <scope>NUCLEOTIDE SEQUENCE [LARGE SCALE GENOMIC DNA]</scope>
    <source>
        <strain evidence="2">JCM 19241</strain>
    </source>
</reference>
<protein>
    <recommendedName>
        <fullName evidence="3">Lipoprotein</fullName>
    </recommendedName>
</protein>
<dbReference type="Proteomes" id="UP000031666">
    <property type="component" value="Unassembled WGS sequence"/>
</dbReference>
<name>A0A0B8Q6A8_9VIBR</name>
<evidence type="ECO:0000313" key="1">
    <source>
        <dbReference type="EMBL" id="GAM74106.1"/>
    </source>
</evidence>